<feature type="transmembrane region" description="Helical" evidence="9">
    <location>
        <begin position="99"/>
        <end position="118"/>
    </location>
</feature>
<comment type="similarity">
    <text evidence="2">Belongs to the major facilitator superfamily.</text>
</comment>
<name>A0ABR4JZ31_9EURO</name>
<keyword evidence="4 9" id="KW-0812">Transmembrane</keyword>
<dbReference type="Proteomes" id="UP001610446">
    <property type="component" value="Unassembled WGS sequence"/>
</dbReference>
<evidence type="ECO:0000256" key="4">
    <source>
        <dbReference type="ARBA" id="ARBA00022692"/>
    </source>
</evidence>
<dbReference type="Pfam" id="PF07690">
    <property type="entry name" value="MFS_1"/>
    <property type="match status" value="1"/>
</dbReference>
<dbReference type="InterPro" id="IPR020846">
    <property type="entry name" value="MFS_dom"/>
</dbReference>
<evidence type="ECO:0000313" key="12">
    <source>
        <dbReference type="Proteomes" id="UP001610446"/>
    </source>
</evidence>
<feature type="transmembrane region" description="Helical" evidence="9">
    <location>
        <begin position="508"/>
        <end position="525"/>
    </location>
</feature>
<keyword evidence="3" id="KW-0813">Transport</keyword>
<feature type="region of interest" description="Disordered" evidence="8">
    <location>
        <begin position="1"/>
        <end position="22"/>
    </location>
</feature>
<dbReference type="Gene3D" id="1.20.1250.20">
    <property type="entry name" value="MFS general substrate transporter like domains"/>
    <property type="match status" value="1"/>
</dbReference>
<accession>A0ABR4JZ31</accession>
<dbReference type="SUPFAM" id="SSF103473">
    <property type="entry name" value="MFS general substrate transporter"/>
    <property type="match status" value="1"/>
</dbReference>
<comment type="subcellular location">
    <subcellularLocation>
        <location evidence="1">Membrane</location>
        <topology evidence="1">Multi-pass membrane protein</topology>
    </subcellularLocation>
</comment>
<evidence type="ECO:0000256" key="6">
    <source>
        <dbReference type="ARBA" id="ARBA00023136"/>
    </source>
</evidence>
<dbReference type="InterPro" id="IPR011701">
    <property type="entry name" value="MFS"/>
</dbReference>
<protein>
    <submittedName>
        <fullName evidence="11">Major facilitator superfamily protein</fullName>
    </submittedName>
</protein>
<evidence type="ECO:0000256" key="8">
    <source>
        <dbReference type="SAM" id="MobiDB-lite"/>
    </source>
</evidence>
<feature type="transmembrane region" description="Helical" evidence="9">
    <location>
        <begin position="187"/>
        <end position="209"/>
    </location>
</feature>
<organism evidence="11 12">
    <name type="scientific">Aspergillus pseudoustus</name>
    <dbReference type="NCBI Taxonomy" id="1810923"/>
    <lineage>
        <taxon>Eukaryota</taxon>
        <taxon>Fungi</taxon>
        <taxon>Dikarya</taxon>
        <taxon>Ascomycota</taxon>
        <taxon>Pezizomycotina</taxon>
        <taxon>Eurotiomycetes</taxon>
        <taxon>Eurotiomycetidae</taxon>
        <taxon>Eurotiales</taxon>
        <taxon>Aspergillaceae</taxon>
        <taxon>Aspergillus</taxon>
        <taxon>Aspergillus subgen. Nidulantes</taxon>
    </lineage>
</organism>
<dbReference type="EMBL" id="JBFXLU010000075">
    <property type="protein sequence ID" value="KAL2845042.1"/>
    <property type="molecule type" value="Genomic_DNA"/>
</dbReference>
<sequence>MSLAKPLQDEPTHSDPSESVQPAPQGRGIWFWLIMAALTVSGLLAALEATIVSTALPSISNDLGGGEKYYWVILAYFLTMTAFQPLFGQLADIFGRRWLLMVAVGFFALGSGLCGGANTMEMLIAGRAIQGLGAGGINVLVETIVCDISPLRERGFNLSILFGGITVGTAIGPVISGVIVDKTTWRWVFYLNLPIAGVALLLLFAFLRLKHKHASISERLRRLDYAGNTLFVAACTSALIGIGWAGTLYPWRSVEVILPLILGLLGLVATLVFEGLYEGTRFCREPLVPLHLFKNRTSAVVFLATFFHGITGIWVLYFLPVYFQSVLMASPIRAGVQLLPTVIFMTVSAVVGGGLMQAFGKYKAMHLASFAFIIIGFGLFTLLDQHSSTAKWVIFQIIESIGLGMFLSTALPAVQAKLSDDDTARATGVWQFLRSFGMVFGSAIPTAIFNTRFDEIADAAISDPAVRDQLVGGKAYEHATRAFLLSVPETDGVRDQVIAAFTSALKRSWQIGIAFAAIGFLLVLVEEQVELRREMKGEFGIEEEVKEEKEKA</sequence>
<keyword evidence="6 9" id="KW-0472">Membrane</keyword>
<feature type="transmembrane region" description="Helical" evidence="9">
    <location>
        <begin position="230"/>
        <end position="251"/>
    </location>
</feature>
<feature type="transmembrane region" description="Helical" evidence="9">
    <location>
        <begin position="367"/>
        <end position="383"/>
    </location>
</feature>
<feature type="transmembrane region" description="Helical" evidence="9">
    <location>
        <begin position="389"/>
        <end position="411"/>
    </location>
</feature>
<evidence type="ECO:0000256" key="1">
    <source>
        <dbReference type="ARBA" id="ARBA00004141"/>
    </source>
</evidence>
<evidence type="ECO:0000256" key="9">
    <source>
        <dbReference type="SAM" id="Phobius"/>
    </source>
</evidence>
<evidence type="ECO:0000256" key="3">
    <source>
        <dbReference type="ARBA" id="ARBA00022448"/>
    </source>
</evidence>
<keyword evidence="5 9" id="KW-1133">Transmembrane helix</keyword>
<dbReference type="PANTHER" id="PTHR23501:SF187">
    <property type="entry name" value="MAJOR FACILITATOR SUPERFAMILY (MFS) PROFILE DOMAIN-CONTAINING PROTEIN"/>
    <property type="match status" value="1"/>
</dbReference>
<feature type="transmembrane region" description="Helical" evidence="9">
    <location>
        <begin position="29"/>
        <end position="49"/>
    </location>
</feature>
<comment type="caution">
    <text evidence="11">The sequence shown here is derived from an EMBL/GenBank/DDBJ whole genome shotgun (WGS) entry which is preliminary data.</text>
</comment>
<feature type="domain" description="Major facilitator superfamily (MFS) profile" evidence="10">
    <location>
        <begin position="34"/>
        <end position="531"/>
    </location>
</feature>
<gene>
    <name evidence="11" type="ORF">BJY01DRAFT_183963</name>
</gene>
<feature type="transmembrane region" description="Helical" evidence="9">
    <location>
        <begin position="298"/>
        <end position="323"/>
    </location>
</feature>
<evidence type="ECO:0000256" key="5">
    <source>
        <dbReference type="ARBA" id="ARBA00022989"/>
    </source>
</evidence>
<dbReference type="InterPro" id="IPR036259">
    <property type="entry name" value="MFS_trans_sf"/>
</dbReference>
<feature type="transmembrane region" description="Helical" evidence="9">
    <location>
        <begin position="156"/>
        <end position="175"/>
    </location>
</feature>
<feature type="transmembrane region" description="Helical" evidence="9">
    <location>
        <begin position="335"/>
        <end position="355"/>
    </location>
</feature>
<dbReference type="CDD" id="cd17502">
    <property type="entry name" value="MFS_Azr1_MDR_like"/>
    <property type="match status" value="1"/>
</dbReference>
<evidence type="ECO:0000256" key="7">
    <source>
        <dbReference type="ARBA" id="ARBA00023180"/>
    </source>
</evidence>
<reference evidence="11 12" key="1">
    <citation type="submission" date="2024-07" db="EMBL/GenBank/DDBJ databases">
        <title>Section-level genome sequencing and comparative genomics of Aspergillus sections Usti and Cavernicolus.</title>
        <authorList>
            <consortium name="Lawrence Berkeley National Laboratory"/>
            <person name="Nybo J.L."/>
            <person name="Vesth T.C."/>
            <person name="Theobald S."/>
            <person name="Frisvad J.C."/>
            <person name="Larsen T.O."/>
            <person name="Kjaerboelling I."/>
            <person name="Rothschild-Mancinelli K."/>
            <person name="Lyhne E.K."/>
            <person name="Kogle M.E."/>
            <person name="Barry K."/>
            <person name="Clum A."/>
            <person name="Na H."/>
            <person name="Ledsgaard L."/>
            <person name="Lin J."/>
            <person name="Lipzen A."/>
            <person name="Kuo A."/>
            <person name="Riley R."/>
            <person name="Mondo S."/>
            <person name="Labutti K."/>
            <person name="Haridas S."/>
            <person name="Pangalinan J."/>
            <person name="Salamov A.A."/>
            <person name="Simmons B.A."/>
            <person name="Magnuson J.K."/>
            <person name="Chen J."/>
            <person name="Drula E."/>
            <person name="Henrissat B."/>
            <person name="Wiebenga A."/>
            <person name="Lubbers R.J."/>
            <person name="Gomes A.C."/>
            <person name="Makela M.R."/>
            <person name="Stajich J."/>
            <person name="Grigoriev I.V."/>
            <person name="Mortensen U.H."/>
            <person name="De Vries R.P."/>
            <person name="Baker S.E."/>
            <person name="Andersen M.R."/>
        </authorList>
    </citation>
    <scope>NUCLEOTIDE SEQUENCE [LARGE SCALE GENOMIC DNA]</scope>
    <source>
        <strain evidence="11 12">CBS 123904</strain>
    </source>
</reference>
<feature type="transmembrane region" description="Helical" evidence="9">
    <location>
        <begin position="69"/>
        <end position="87"/>
    </location>
</feature>
<keyword evidence="7" id="KW-0325">Glycoprotein</keyword>
<dbReference type="Gene3D" id="1.20.1720.10">
    <property type="entry name" value="Multidrug resistance protein D"/>
    <property type="match status" value="1"/>
</dbReference>
<feature type="transmembrane region" description="Helical" evidence="9">
    <location>
        <begin position="432"/>
        <end position="449"/>
    </location>
</feature>
<evidence type="ECO:0000259" key="10">
    <source>
        <dbReference type="PROSITE" id="PS50850"/>
    </source>
</evidence>
<evidence type="ECO:0000256" key="2">
    <source>
        <dbReference type="ARBA" id="ARBA00008335"/>
    </source>
</evidence>
<evidence type="ECO:0000313" key="11">
    <source>
        <dbReference type="EMBL" id="KAL2845042.1"/>
    </source>
</evidence>
<feature type="transmembrane region" description="Helical" evidence="9">
    <location>
        <begin position="124"/>
        <end position="144"/>
    </location>
</feature>
<dbReference type="PANTHER" id="PTHR23501">
    <property type="entry name" value="MAJOR FACILITATOR SUPERFAMILY"/>
    <property type="match status" value="1"/>
</dbReference>
<feature type="compositionally biased region" description="Basic and acidic residues" evidence="8">
    <location>
        <begin position="7"/>
        <end position="16"/>
    </location>
</feature>
<proteinExistence type="inferred from homology"/>
<dbReference type="PRINTS" id="PR01036">
    <property type="entry name" value="TCRTETB"/>
</dbReference>
<keyword evidence="12" id="KW-1185">Reference proteome</keyword>
<feature type="transmembrane region" description="Helical" evidence="9">
    <location>
        <begin position="257"/>
        <end position="277"/>
    </location>
</feature>
<dbReference type="PROSITE" id="PS50850">
    <property type="entry name" value="MFS"/>
    <property type="match status" value="1"/>
</dbReference>